<dbReference type="HOGENOM" id="CLU_2580347_0_0_1"/>
<gene>
    <name evidence="1" type="ORF">PAXRUDRAFT_162812</name>
</gene>
<accession>A0A0D0D5J1</accession>
<protein>
    <submittedName>
        <fullName evidence="1">Unplaced genomic scaffold scaffold_1620, whole genome shotgun sequence</fullName>
    </submittedName>
</protein>
<dbReference type="AlphaFoldDB" id="A0A0D0D5J1"/>
<keyword evidence="2" id="KW-1185">Reference proteome</keyword>
<proteinExistence type="predicted"/>
<sequence length="81" mass="9678">KSIHWTDKMFWNYMDYMLNILCGTAHEHATSQEEYETNVCNIMIQIFQDDLKDCSGKRIGSKLLNVVHPQWQMTIQQDLIW</sequence>
<organism evidence="1 2">
    <name type="scientific">Paxillus rubicundulus Ve08.2h10</name>
    <dbReference type="NCBI Taxonomy" id="930991"/>
    <lineage>
        <taxon>Eukaryota</taxon>
        <taxon>Fungi</taxon>
        <taxon>Dikarya</taxon>
        <taxon>Basidiomycota</taxon>
        <taxon>Agaricomycotina</taxon>
        <taxon>Agaricomycetes</taxon>
        <taxon>Agaricomycetidae</taxon>
        <taxon>Boletales</taxon>
        <taxon>Paxilineae</taxon>
        <taxon>Paxillaceae</taxon>
        <taxon>Paxillus</taxon>
    </lineage>
</organism>
<reference evidence="1 2" key="1">
    <citation type="submission" date="2014-04" db="EMBL/GenBank/DDBJ databases">
        <authorList>
            <consortium name="DOE Joint Genome Institute"/>
            <person name="Kuo A."/>
            <person name="Kohler A."/>
            <person name="Jargeat P."/>
            <person name="Nagy L.G."/>
            <person name="Floudas D."/>
            <person name="Copeland A."/>
            <person name="Barry K.W."/>
            <person name="Cichocki N."/>
            <person name="Veneault-Fourrey C."/>
            <person name="LaButti K."/>
            <person name="Lindquist E.A."/>
            <person name="Lipzen A."/>
            <person name="Lundell T."/>
            <person name="Morin E."/>
            <person name="Murat C."/>
            <person name="Sun H."/>
            <person name="Tunlid A."/>
            <person name="Henrissat B."/>
            <person name="Grigoriev I.V."/>
            <person name="Hibbett D.S."/>
            <person name="Martin F."/>
            <person name="Nordberg H.P."/>
            <person name="Cantor M.N."/>
            <person name="Hua S.X."/>
        </authorList>
    </citation>
    <scope>NUCLEOTIDE SEQUENCE [LARGE SCALE GENOMIC DNA]</scope>
    <source>
        <strain evidence="1 2">Ve08.2h10</strain>
    </source>
</reference>
<name>A0A0D0D5J1_9AGAM</name>
<dbReference type="STRING" id="930991.A0A0D0D5J1"/>
<evidence type="ECO:0000313" key="2">
    <source>
        <dbReference type="Proteomes" id="UP000054538"/>
    </source>
</evidence>
<dbReference type="InParanoid" id="A0A0D0D5J1"/>
<dbReference type="OrthoDB" id="2674779at2759"/>
<evidence type="ECO:0000313" key="1">
    <source>
        <dbReference type="EMBL" id="KIK78886.1"/>
    </source>
</evidence>
<dbReference type="EMBL" id="KN826442">
    <property type="protein sequence ID" value="KIK78886.1"/>
    <property type="molecule type" value="Genomic_DNA"/>
</dbReference>
<reference evidence="2" key="2">
    <citation type="submission" date="2015-01" db="EMBL/GenBank/DDBJ databases">
        <title>Evolutionary Origins and Diversification of the Mycorrhizal Mutualists.</title>
        <authorList>
            <consortium name="DOE Joint Genome Institute"/>
            <consortium name="Mycorrhizal Genomics Consortium"/>
            <person name="Kohler A."/>
            <person name="Kuo A."/>
            <person name="Nagy L.G."/>
            <person name="Floudas D."/>
            <person name="Copeland A."/>
            <person name="Barry K.W."/>
            <person name="Cichocki N."/>
            <person name="Veneault-Fourrey C."/>
            <person name="LaButti K."/>
            <person name="Lindquist E.A."/>
            <person name="Lipzen A."/>
            <person name="Lundell T."/>
            <person name="Morin E."/>
            <person name="Murat C."/>
            <person name="Riley R."/>
            <person name="Ohm R."/>
            <person name="Sun H."/>
            <person name="Tunlid A."/>
            <person name="Henrissat B."/>
            <person name="Grigoriev I.V."/>
            <person name="Hibbett D.S."/>
            <person name="Martin F."/>
        </authorList>
    </citation>
    <scope>NUCLEOTIDE SEQUENCE [LARGE SCALE GENOMIC DNA]</scope>
    <source>
        <strain evidence="2">Ve08.2h10</strain>
    </source>
</reference>
<dbReference type="Proteomes" id="UP000054538">
    <property type="component" value="Unassembled WGS sequence"/>
</dbReference>
<feature type="non-terminal residue" evidence="1">
    <location>
        <position position="1"/>
    </location>
</feature>